<evidence type="ECO:0000313" key="1">
    <source>
        <dbReference type="EMBL" id="CAG8854750.1"/>
    </source>
</evidence>
<feature type="non-terminal residue" evidence="1">
    <location>
        <position position="49"/>
    </location>
</feature>
<sequence length="49" mass="5897">VLEEDLLASYYLRIQILFKETEYVNNQTKKTNTSMFVLLVTLISVHWYQ</sequence>
<accession>A0ABN7XI94</accession>
<feature type="non-terminal residue" evidence="1">
    <location>
        <position position="1"/>
    </location>
</feature>
<organism evidence="1 2">
    <name type="scientific">Gigaspora margarita</name>
    <dbReference type="NCBI Taxonomy" id="4874"/>
    <lineage>
        <taxon>Eukaryota</taxon>
        <taxon>Fungi</taxon>
        <taxon>Fungi incertae sedis</taxon>
        <taxon>Mucoromycota</taxon>
        <taxon>Glomeromycotina</taxon>
        <taxon>Glomeromycetes</taxon>
        <taxon>Diversisporales</taxon>
        <taxon>Gigasporaceae</taxon>
        <taxon>Gigaspora</taxon>
    </lineage>
</organism>
<evidence type="ECO:0000313" key="2">
    <source>
        <dbReference type="Proteomes" id="UP000789901"/>
    </source>
</evidence>
<dbReference type="EMBL" id="CAJVQB010141952">
    <property type="protein sequence ID" value="CAG8854750.1"/>
    <property type="molecule type" value="Genomic_DNA"/>
</dbReference>
<name>A0ABN7XI94_GIGMA</name>
<proteinExistence type="predicted"/>
<comment type="caution">
    <text evidence="1">The sequence shown here is derived from an EMBL/GenBank/DDBJ whole genome shotgun (WGS) entry which is preliminary data.</text>
</comment>
<dbReference type="Proteomes" id="UP000789901">
    <property type="component" value="Unassembled WGS sequence"/>
</dbReference>
<keyword evidence="2" id="KW-1185">Reference proteome</keyword>
<protein>
    <submittedName>
        <fullName evidence="1">20216_t:CDS:1</fullName>
    </submittedName>
</protein>
<gene>
    <name evidence="1" type="ORF">GMARGA_LOCUS43571</name>
</gene>
<reference evidence="1 2" key="1">
    <citation type="submission" date="2021-06" db="EMBL/GenBank/DDBJ databases">
        <authorList>
            <person name="Kallberg Y."/>
            <person name="Tangrot J."/>
            <person name="Rosling A."/>
        </authorList>
    </citation>
    <scope>NUCLEOTIDE SEQUENCE [LARGE SCALE GENOMIC DNA]</scope>
    <source>
        <strain evidence="1 2">120-4 pot B 10/14</strain>
    </source>
</reference>